<dbReference type="AlphaFoldDB" id="A0A1H3D8U2"/>
<dbReference type="Proteomes" id="UP000199595">
    <property type="component" value="Unassembled WGS sequence"/>
</dbReference>
<protein>
    <submittedName>
        <fullName evidence="5">Transcriptional regulator, LacI family</fullName>
    </submittedName>
</protein>
<keyword evidence="3" id="KW-0804">Transcription</keyword>
<keyword evidence="1" id="KW-0805">Transcription regulation</keyword>
<accession>A0A1H3D8U2</accession>
<proteinExistence type="predicted"/>
<evidence type="ECO:0000313" key="5">
    <source>
        <dbReference type="EMBL" id="SDX62710.1"/>
    </source>
</evidence>
<dbReference type="SUPFAM" id="SSF53822">
    <property type="entry name" value="Periplasmic binding protein-like I"/>
    <property type="match status" value="1"/>
</dbReference>
<dbReference type="Pfam" id="PF00356">
    <property type="entry name" value="LacI"/>
    <property type="match status" value="1"/>
</dbReference>
<dbReference type="PROSITE" id="PS50932">
    <property type="entry name" value="HTH_LACI_2"/>
    <property type="match status" value="1"/>
</dbReference>
<organism evidence="5 6">
    <name type="scientific">Lutibacter oricola</name>
    <dbReference type="NCBI Taxonomy" id="762486"/>
    <lineage>
        <taxon>Bacteria</taxon>
        <taxon>Pseudomonadati</taxon>
        <taxon>Bacteroidota</taxon>
        <taxon>Flavobacteriia</taxon>
        <taxon>Flavobacteriales</taxon>
        <taxon>Flavobacteriaceae</taxon>
        <taxon>Lutibacter</taxon>
    </lineage>
</organism>
<dbReference type="SMART" id="SM00354">
    <property type="entry name" value="HTH_LACI"/>
    <property type="match status" value="1"/>
</dbReference>
<dbReference type="GO" id="GO:0003700">
    <property type="term" value="F:DNA-binding transcription factor activity"/>
    <property type="evidence" value="ECO:0007669"/>
    <property type="project" value="TreeGrafter"/>
</dbReference>
<dbReference type="CDD" id="cd01392">
    <property type="entry name" value="HTH_LacI"/>
    <property type="match status" value="1"/>
</dbReference>
<dbReference type="CDD" id="cd06267">
    <property type="entry name" value="PBP1_LacI_sugar_binding-like"/>
    <property type="match status" value="1"/>
</dbReference>
<reference evidence="5 6" key="1">
    <citation type="submission" date="2016-10" db="EMBL/GenBank/DDBJ databases">
        <authorList>
            <person name="de Groot N.N."/>
        </authorList>
    </citation>
    <scope>NUCLEOTIDE SEQUENCE [LARGE SCALE GENOMIC DNA]</scope>
    <source>
        <strain evidence="5 6">DSM 24956</strain>
    </source>
</reference>
<dbReference type="GO" id="GO:0000976">
    <property type="term" value="F:transcription cis-regulatory region binding"/>
    <property type="evidence" value="ECO:0007669"/>
    <property type="project" value="TreeGrafter"/>
</dbReference>
<gene>
    <name evidence="5" type="ORF">SAMN05444411_10781</name>
</gene>
<dbReference type="Gene3D" id="1.10.260.40">
    <property type="entry name" value="lambda repressor-like DNA-binding domains"/>
    <property type="match status" value="1"/>
</dbReference>
<name>A0A1H3D8U2_9FLAO</name>
<evidence type="ECO:0000313" key="6">
    <source>
        <dbReference type="Proteomes" id="UP000199595"/>
    </source>
</evidence>
<dbReference type="InterPro" id="IPR000843">
    <property type="entry name" value="HTH_LacI"/>
</dbReference>
<keyword evidence="2" id="KW-0238">DNA-binding</keyword>
<dbReference type="InterPro" id="IPR010982">
    <property type="entry name" value="Lambda_DNA-bd_dom_sf"/>
</dbReference>
<dbReference type="Pfam" id="PF00532">
    <property type="entry name" value="Peripla_BP_1"/>
    <property type="match status" value="1"/>
</dbReference>
<dbReference type="EMBL" id="FNNJ01000007">
    <property type="protein sequence ID" value="SDX62710.1"/>
    <property type="molecule type" value="Genomic_DNA"/>
</dbReference>
<evidence type="ECO:0000259" key="4">
    <source>
        <dbReference type="PROSITE" id="PS50932"/>
    </source>
</evidence>
<dbReference type="Gene3D" id="3.40.50.2300">
    <property type="match status" value="2"/>
</dbReference>
<sequence>MFIIFDYMEPVTLKNIASELGISVTTASKALKNYPDVSPKTRKAVVDLAKKLNYTPNSFAVNLRTKESKIIGLIIPEIVHHFFSSVINAIIKKAEKKGYLVITLQSNESDKLEEKQIDLLLDKRVDGILMSLSNNRKDLSPLKKIIESETPLVLFDKISKVINCSKVIIDDRKAAYSATKHLINSGCKNIAHFRGPLNPQNSIDRFLGYKKAIEDYKLTFDKSLIYTCEKVTYKEGYNFAKQLHLSNKKVDAIFAITDLVAIGAITYFNEANIKIPEQISIIGFSNWFMASVISPSLSTVDQPGNEMGKTALKLLLKEIKATKKGKKIEYKTIVLPTDVICRNSTKK</sequence>
<dbReference type="STRING" id="762486.SAMN05444411_10781"/>
<evidence type="ECO:0000256" key="1">
    <source>
        <dbReference type="ARBA" id="ARBA00023015"/>
    </source>
</evidence>
<dbReference type="SUPFAM" id="SSF47413">
    <property type="entry name" value="lambda repressor-like DNA-binding domains"/>
    <property type="match status" value="1"/>
</dbReference>
<dbReference type="PANTHER" id="PTHR30146">
    <property type="entry name" value="LACI-RELATED TRANSCRIPTIONAL REPRESSOR"/>
    <property type="match status" value="1"/>
</dbReference>
<feature type="domain" description="HTH lacI-type" evidence="4">
    <location>
        <begin position="11"/>
        <end position="65"/>
    </location>
</feature>
<dbReference type="InterPro" id="IPR001761">
    <property type="entry name" value="Peripla_BP/Lac1_sug-bd_dom"/>
</dbReference>
<evidence type="ECO:0000256" key="3">
    <source>
        <dbReference type="ARBA" id="ARBA00023163"/>
    </source>
</evidence>
<dbReference type="InterPro" id="IPR028082">
    <property type="entry name" value="Peripla_BP_I"/>
</dbReference>
<evidence type="ECO:0000256" key="2">
    <source>
        <dbReference type="ARBA" id="ARBA00023125"/>
    </source>
</evidence>
<dbReference type="PANTHER" id="PTHR30146:SF109">
    <property type="entry name" value="HTH-TYPE TRANSCRIPTIONAL REGULATOR GALS"/>
    <property type="match status" value="1"/>
</dbReference>
<keyword evidence="6" id="KW-1185">Reference proteome</keyword>